<reference evidence="2 3" key="1">
    <citation type="journal article" date="2017" name="Nature">
        <title>The Apostasia genome and the evolution of orchids.</title>
        <authorList>
            <person name="Zhang G.Q."/>
            <person name="Liu K.W."/>
            <person name="Li Z."/>
            <person name="Lohaus R."/>
            <person name="Hsiao Y.Y."/>
            <person name="Niu S.C."/>
            <person name="Wang J.Y."/>
            <person name="Lin Y.C."/>
            <person name="Xu Q."/>
            <person name="Chen L.J."/>
            <person name="Yoshida K."/>
            <person name="Fujiwara S."/>
            <person name="Wang Z.W."/>
            <person name="Zhang Y.Q."/>
            <person name="Mitsuda N."/>
            <person name="Wang M."/>
            <person name="Liu G.H."/>
            <person name="Pecoraro L."/>
            <person name="Huang H.X."/>
            <person name="Xiao X.J."/>
            <person name="Lin M."/>
            <person name="Wu X.Y."/>
            <person name="Wu W.L."/>
            <person name="Chen Y.Y."/>
            <person name="Chang S.B."/>
            <person name="Sakamoto S."/>
            <person name="Ohme-Takagi M."/>
            <person name="Yagi M."/>
            <person name="Zeng S.J."/>
            <person name="Shen C.Y."/>
            <person name="Yeh C.M."/>
            <person name="Luo Y.B."/>
            <person name="Tsai W.C."/>
            <person name="Van de Peer Y."/>
            <person name="Liu Z.J."/>
        </authorList>
    </citation>
    <scope>NUCLEOTIDE SEQUENCE [LARGE SCALE GENOMIC DNA]</scope>
    <source>
        <strain evidence="3">cv. Shenzhen</strain>
        <tissue evidence="2">Stem</tissue>
    </source>
</reference>
<keyword evidence="3" id="KW-1185">Reference proteome</keyword>
<evidence type="ECO:0000256" key="1">
    <source>
        <dbReference type="SAM" id="MobiDB-lite"/>
    </source>
</evidence>
<dbReference type="EMBL" id="KZ451916">
    <property type="protein sequence ID" value="PKA62690.1"/>
    <property type="molecule type" value="Genomic_DNA"/>
</dbReference>
<dbReference type="Proteomes" id="UP000236161">
    <property type="component" value="Unassembled WGS sequence"/>
</dbReference>
<accession>A0A2I0B4I5</accession>
<dbReference type="PANTHER" id="PTHR35499">
    <property type="entry name" value="OS05G0128300 PROTEIN"/>
    <property type="match status" value="1"/>
</dbReference>
<dbReference type="PANTHER" id="PTHR35499:SF1">
    <property type="entry name" value="DUF3741 DOMAIN-CONTAINING PROTEIN"/>
    <property type="match status" value="1"/>
</dbReference>
<organism evidence="2 3">
    <name type="scientific">Apostasia shenzhenica</name>
    <dbReference type="NCBI Taxonomy" id="1088818"/>
    <lineage>
        <taxon>Eukaryota</taxon>
        <taxon>Viridiplantae</taxon>
        <taxon>Streptophyta</taxon>
        <taxon>Embryophyta</taxon>
        <taxon>Tracheophyta</taxon>
        <taxon>Spermatophyta</taxon>
        <taxon>Magnoliopsida</taxon>
        <taxon>Liliopsida</taxon>
        <taxon>Asparagales</taxon>
        <taxon>Orchidaceae</taxon>
        <taxon>Apostasioideae</taxon>
        <taxon>Apostasia</taxon>
    </lineage>
</organism>
<feature type="compositionally biased region" description="Basic and acidic residues" evidence="1">
    <location>
        <begin position="219"/>
        <end position="243"/>
    </location>
</feature>
<sequence>MKFCMNSSLDLSSDGGASSGCIAGVLRRILCRSLRGHGCRDEEDMCGFGTEQVRRRKKKSATAATVGSSHGVAESVPAATIFRSRSANSLETGRAAEMLEEQRSCHGGALLRSCQSFREVPTFLRKESEEFLVLSFGNDDEAEELKLELKELRRAERKQGEKTTMSRNTNRETEIQSSVLEEMKLELSSQNSSPVSVLDLHIDADGECLASPDSPSADLGKRTEEEKSRTDQRRPRSGEAEGKKTRKWVGEDGGYSALWANICGITERDLNESKWAMKKIINSGEEEEEEVEEIVCSVGQGILDLLLHEAVLHVFS</sequence>
<feature type="region of interest" description="Disordered" evidence="1">
    <location>
        <begin position="206"/>
        <end position="245"/>
    </location>
</feature>
<dbReference type="AlphaFoldDB" id="A0A2I0B4I5"/>
<evidence type="ECO:0000313" key="2">
    <source>
        <dbReference type="EMBL" id="PKA62690.1"/>
    </source>
</evidence>
<evidence type="ECO:0008006" key="4">
    <source>
        <dbReference type="Google" id="ProtNLM"/>
    </source>
</evidence>
<protein>
    <recommendedName>
        <fullName evidence="4">DUF4378 domain-containing protein</fullName>
    </recommendedName>
</protein>
<gene>
    <name evidence="2" type="ORF">AXF42_Ash012277</name>
</gene>
<dbReference type="OrthoDB" id="1924799at2759"/>
<name>A0A2I0B4I5_9ASPA</name>
<proteinExistence type="predicted"/>
<evidence type="ECO:0000313" key="3">
    <source>
        <dbReference type="Proteomes" id="UP000236161"/>
    </source>
</evidence>